<evidence type="ECO:0000313" key="2">
    <source>
        <dbReference type="EMBL" id="KAK3758680.1"/>
    </source>
</evidence>
<name>A0AAE0YXE8_9GAST</name>
<sequence>MTSQVVICLGLLALLALYAPGPVAGHHDWICKDKFETCTPAAGDCCHGMMCKPGAAGRWNCMDSDLGEGIGKRSGCKRRGQYCEPSLNSGCCPGLRYRSKANFPRVHECC</sequence>
<evidence type="ECO:0000256" key="1">
    <source>
        <dbReference type="SAM" id="SignalP"/>
    </source>
</evidence>
<dbReference type="EMBL" id="JAWDGP010005246">
    <property type="protein sequence ID" value="KAK3758680.1"/>
    <property type="molecule type" value="Genomic_DNA"/>
</dbReference>
<reference evidence="2" key="1">
    <citation type="journal article" date="2023" name="G3 (Bethesda)">
        <title>A reference genome for the long-term kleptoplast-retaining sea slug Elysia crispata morphotype clarki.</title>
        <authorList>
            <person name="Eastman K.E."/>
            <person name="Pendleton A.L."/>
            <person name="Shaikh M.A."/>
            <person name="Suttiyut T."/>
            <person name="Ogas R."/>
            <person name="Tomko P."/>
            <person name="Gavelis G."/>
            <person name="Widhalm J.R."/>
            <person name="Wisecaver J.H."/>
        </authorList>
    </citation>
    <scope>NUCLEOTIDE SEQUENCE</scope>
    <source>
        <strain evidence="2">ECLA1</strain>
    </source>
</reference>
<feature type="chain" id="PRO_5042068349" evidence="1">
    <location>
        <begin position="26"/>
        <end position="110"/>
    </location>
</feature>
<dbReference type="AlphaFoldDB" id="A0AAE0YXE8"/>
<accession>A0AAE0YXE8</accession>
<keyword evidence="1" id="KW-0732">Signal</keyword>
<gene>
    <name evidence="2" type="ORF">RRG08_017687</name>
</gene>
<keyword evidence="3" id="KW-1185">Reference proteome</keyword>
<feature type="signal peptide" evidence="1">
    <location>
        <begin position="1"/>
        <end position="25"/>
    </location>
</feature>
<organism evidence="2 3">
    <name type="scientific">Elysia crispata</name>
    <name type="common">lettuce slug</name>
    <dbReference type="NCBI Taxonomy" id="231223"/>
    <lineage>
        <taxon>Eukaryota</taxon>
        <taxon>Metazoa</taxon>
        <taxon>Spiralia</taxon>
        <taxon>Lophotrochozoa</taxon>
        <taxon>Mollusca</taxon>
        <taxon>Gastropoda</taxon>
        <taxon>Heterobranchia</taxon>
        <taxon>Euthyneura</taxon>
        <taxon>Panpulmonata</taxon>
        <taxon>Sacoglossa</taxon>
        <taxon>Placobranchoidea</taxon>
        <taxon>Plakobranchidae</taxon>
        <taxon>Elysia</taxon>
    </lineage>
</organism>
<protein>
    <submittedName>
        <fullName evidence="2">Uncharacterized protein</fullName>
    </submittedName>
</protein>
<proteinExistence type="predicted"/>
<dbReference type="Proteomes" id="UP001283361">
    <property type="component" value="Unassembled WGS sequence"/>
</dbReference>
<comment type="caution">
    <text evidence="2">The sequence shown here is derived from an EMBL/GenBank/DDBJ whole genome shotgun (WGS) entry which is preliminary data.</text>
</comment>
<evidence type="ECO:0000313" key="3">
    <source>
        <dbReference type="Proteomes" id="UP001283361"/>
    </source>
</evidence>